<keyword evidence="2" id="KW-1185">Reference proteome</keyword>
<comment type="caution">
    <text evidence="1">The sequence shown here is derived from an EMBL/GenBank/DDBJ whole genome shotgun (WGS) entry which is preliminary data.</text>
</comment>
<reference evidence="1 2" key="1">
    <citation type="journal article" date="2021" name="BMC Genomics">
        <title>Datura genome reveals duplications of psychoactive alkaloid biosynthetic genes and high mutation rate following tissue culture.</title>
        <authorList>
            <person name="Rajewski A."/>
            <person name="Carter-House D."/>
            <person name="Stajich J."/>
            <person name="Litt A."/>
        </authorList>
    </citation>
    <scope>NUCLEOTIDE SEQUENCE [LARGE SCALE GENOMIC DNA]</scope>
    <source>
        <strain evidence="1">AR-01</strain>
    </source>
</reference>
<dbReference type="EMBL" id="JACEIK010002173">
    <property type="protein sequence ID" value="MCD9559601.1"/>
    <property type="molecule type" value="Genomic_DNA"/>
</dbReference>
<evidence type="ECO:0000313" key="2">
    <source>
        <dbReference type="Proteomes" id="UP000823775"/>
    </source>
</evidence>
<proteinExistence type="predicted"/>
<accession>A0ABS8UNZ4</accession>
<evidence type="ECO:0000313" key="1">
    <source>
        <dbReference type="EMBL" id="MCD9559601.1"/>
    </source>
</evidence>
<dbReference type="Proteomes" id="UP000823775">
    <property type="component" value="Unassembled WGS sequence"/>
</dbReference>
<organism evidence="1 2">
    <name type="scientific">Datura stramonium</name>
    <name type="common">Jimsonweed</name>
    <name type="synonym">Common thornapple</name>
    <dbReference type="NCBI Taxonomy" id="4076"/>
    <lineage>
        <taxon>Eukaryota</taxon>
        <taxon>Viridiplantae</taxon>
        <taxon>Streptophyta</taxon>
        <taxon>Embryophyta</taxon>
        <taxon>Tracheophyta</taxon>
        <taxon>Spermatophyta</taxon>
        <taxon>Magnoliopsida</taxon>
        <taxon>eudicotyledons</taxon>
        <taxon>Gunneridae</taxon>
        <taxon>Pentapetalae</taxon>
        <taxon>asterids</taxon>
        <taxon>lamiids</taxon>
        <taxon>Solanales</taxon>
        <taxon>Solanaceae</taxon>
        <taxon>Solanoideae</taxon>
        <taxon>Datureae</taxon>
        <taxon>Datura</taxon>
    </lineage>
</organism>
<sequence length="96" mass="10721">MGIGPTGINENDFLPEEVDFVMLKKFEQMLTKGVVTWHLKDTKIMEDLNSKRAAKDMLLNRQNTDPDLRNAGGTQLLLLCNCLAPAFSGLEPAKCR</sequence>
<gene>
    <name evidence="1" type="ORF">HAX54_017656</name>
</gene>
<protein>
    <submittedName>
        <fullName evidence="1">Uncharacterized protein</fullName>
    </submittedName>
</protein>
<name>A0ABS8UNZ4_DATST</name>